<dbReference type="EnsemblMetazoa" id="AATE019473-RA">
    <property type="protein sequence ID" value="AATE019473-PA.1"/>
    <property type="gene ID" value="AATE019473"/>
</dbReference>
<keyword evidence="7" id="KW-0325">Glycoprotein</keyword>
<accession>A0A182JJY7</accession>
<evidence type="ECO:0000256" key="7">
    <source>
        <dbReference type="ARBA" id="ARBA00023180"/>
    </source>
</evidence>
<keyword evidence="5" id="KW-0391">Immunity</keyword>
<keyword evidence="6" id="KW-1015">Disulfide bond</keyword>
<dbReference type="PROSITE" id="PS50240">
    <property type="entry name" value="TRYPSIN_DOM"/>
    <property type="match status" value="1"/>
</dbReference>
<evidence type="ECO:0000256" key="1">
    <source>
        <dbReference type="ARBA" id="ARBA00004613"/>
    </source>
</evidence>
<comment type="similarity">
    <text evidence="8">Belongs to the peptidase S1 family. CLIP subfamily.</text>
</comment>
<dbReference type="FunFam" id="2.40.10.10:FF:000028">
    <property type="entry name" value="Serine protease easter"/>
    <property type="match status" value="1"/>
</dbReference>
<evidence type="ECO:0000256" key="5">
    <source>
        <dbReference type="ARBA" id="ARBA00022859"/>
    </source>
</evidence>
<comment type="subcellular location">
    <subcellularLocation>
        <location evidence="1">Secreted</location>
    </subcellularLocation>
</comment>
<dbReference type="InterPro" id="IPR033116">
    <property type="entry name" value="TRYPSIN_SER"/>
</dbReference>
<dbReference type="PROSITE" id="PS00134">
    <property type="entry name" value="TRYPSIN_HIS"/>
    <property type="match status" value="1"/>
</dbReference>
<keyword evidence="4" id="KW-0732">Signal</keyword>
<dbReference type="SMART" id="SM00020">
    <property type="entry name" value="Tryp_SPc"/>
    <property type="match status" value="1"/>
</dbReference>
<dbReference type="Gene3D" id="2.40.10.10">
    <property type="entry name" value="Trypsin-like serine proteases"/>
    <property type="match status" value="2"/>
</dbReference>
<evidence type="ECO:0000256" key="2">
    <source>
        <dbReference type="ARBA" id="ARBA00022525"/>
    </source>
</evidence>
<evidence type="ECO:0000256" key="6">
    <source>
        <dbReference type="ARBA" id="ARBA00023157"/>
    </source>
</evidence>
<dbReference type="GO" id="GO:0006508">
    <property type="term" value="P:proteolysis"/>
    <property type="evidence" value="ECO:0007669"/>
    <property type="project" value="InterPro"/>
</dbReference>
<dbReference type="STRING" id="41427.A0A182JJY7"/>
<dbReference type="InterPro" id="IPR051487">
    <property type="entry name" value="Ser/Thr_Proteases_Immune/Dev"/>
</dbReference>
<dbReference type="CDD" id="cd00190">
    <property type="entry name" value="Tryp_SPc"/>
    <property type="match status" value="1"/>
</dbReference>
<dbReference type="PROSITE" id="PS00135">
    <property type="entry name" value="TRYPSIN_SER"/>
    <property type="match status" value="1"/>
</dbReference>
<dbReference type="InterPro" id="IPR001254">
    <property type="entry name" value="Trypsin_dom"/>
</dbReference>
<evidence type="ECO:0000313" key="9">
    <source>
        <dbReference type="EnsemblMetazoa" id="AATE019473-PA.1"/>
    </source>
</evidence>
<evidence type="ECO:0000256" key="8">
    <source>
        <dbReference type="ARBA" id="ARBA00024195"/>
    </source>
</evidence>
<dbReference type="InterPro" id="IPR043504">
    <property type="entry name" value="Peptidase_S1_PA_chymotrypsin"/>
</dbReference>
<dbReference type="InterPro" id="IPR009003">
    <property type="entry name" value="Peptidase_S1_PA"/>
</dbReference>
<sequence length="355" mass="40002">MEGWHALLAVYCAVFFMTWPSVIRGEECTLDGVRGVLVPGEQCDSFWEQTMNELDDNSVNANESAIVCCPVFQSEPNCGKVSQYDGTFSHDSRETQLDQFPWAVVISYRWISKTVCSGSLITREFVLSAAHCYSQPRKALLPTQYRVRLGDWDLNIDKDCQYVDGAKVCNEYPPVEIPVRTIVNHRLYEPKRRDFLHDIALLRLARPVEYGALISPVCMPSWSRQVPQEIVGQDFTATGWGKTHAFMALQRKLKIGMRGLNMTVCMRAYKMTAPEVPQAQLCIGGKRRRDVCYGDSGGALMRRENDLSRWTQVGIISFGANHCDQGFPGVYTNVAFYLDWIQRVIQDATGVASGA</sequence>
<name>A0A182JJY7_ANOAO</name>
<protein>
    <submittedName>
        <fullName evidence="9">Uncharacterized protein</fullName>
    </submittedName>
</protein>
<dbReference type="GO" id="GO:0005576">
    <property type="term" value="C:extracellular region"/>
    <property type="evidence" value="ECO:0007669"/>
    <property type="project" value="UniProtKB-SubCell"/>
</dbReference>
<evidence type="ECO:0000256" key="4">
    <source>
        <dbReference type="ARBA" id="ARBA00022729"/>
    </source>
</evidence>
<dbReference type="InterPro" id="IPR018114">
    <property type="entry name" value="TRYPSIN_HIS"/>
</dbReference>
<proteinExistence type="inferred from homology"/>
<keyword evidence="3" id="KW-0399">Innate immunity</keyword>
<organism evidence="9">
    <name type="scientific">Anopheles atroparvus</name>
    <name type="common">European mosquito</name>
    <dbReference type="NCBI Taxonomy" id="41427"/>
    <lineage>
        <taxon>Eukaryota</taxon>
        <taxon>Metazoa</taxon>
        <taxon>Ecdysozoa</taxon>
        <taxon>Arthropoda</taxon>
        <taxon>Hexapoda</taxon>
        <taxon>Insecta</taxon>
        <taxon>Pterygota</taxon>
        <taxon>Neoptera</taxon>
        <taxon>Endopterygota</taxon>
        <taxon>Diptera</taxon>
        <taxon>Nematocera</taxon>
        <taxon>Culicoidea</taxon>
        <taxon>Culicidae</taxon>
        <taxon>Anophelinae</taxon>
        <taxon>Anopheles</taxon>
    </lineage>
</organism>
<dbReference type="InterPro" id="IPR001314">
    <property type="entry name" value="Peptidase_S1A"/>
</dbReference>
<evidence type="ECO:0000256" key="3">
    <source>
        <dbReference type="ARBA" id="ARBA00022588"/>
    </source>
</evidence>
<keyword evidence="2" id="KW-0964">Secreted</keyword>
<reference evidence="9" key="1">
    <citation type="submission" date="2022-08" db="UniProtKB">
        <authorList>
            <consortium name="EnsemblMetazoa"/>
        </authorList>
    </citation>
    <scope>IDENTIFICATION</scope>
    <source>
        <strain evidence="9">EBRO</strain>
    </source>
</reference>
<dbReference type="SUPFAM" id="SSF50494">
    <property type="entry name" value="Trypsin-like serine proteases"/>
    <property type="match status" value="1"/>
</dbReference>
<dbReference type="VEuPathDB" id="VectorBase:AATE019473"/>
<dbReference type="GO" id="GO:0004252">
    <property type="term" value="F:serine-type endopeptidase activity"/>
    <property type="evidence" value="ECO:0007669"/>
    <property type="project" value="InterPro"/>
</dbReference>
<dbReference type="AlphaFoldDB" id="A0A182JJY7"/>
<dbReference type="Pfam" id="PF00089">
    <property type="entry name" value="Trypsin"/>
    <property type="match status" value="1"/>
</dbReference>
<dbReference type="GO" id="GO:0045087">
    <property type="term" value="P:innate immune response"/>
    <property type="evidence" value="ECO:0007669"/>
    <property type="project" value="UniProtKB-KW"/>
</dbReference>
<dbReference type="FunFam" id="2.40.10.10:FF:000054">
    <property type="entry name" value="Complement C1r subcomponent"/>
    <property type="match status" value="1"/>
</dbReference>
<dbReference type="PANTHER" id="PTHR24256">
    <property type="entry name" value="TRYPTASE-RELATED"/>
    <property type="match status" value="1"/>
</dbReference>
<dbReference type="PRINTS" id="PR00722">
    <property type="entry name" value="CHYMOTRYPSIN"/>
</dbReference>